<proteinExistence type="predicted"/>
<dbReference type="Gene3D" id="3.30.70.3040">
    <property type="match status" value="2"/>
</dbReference>
<dbReference type="InterPro" id="IPR040690">
    <property type="entry name" value="FtsX_ECD"/>
</dbReference>
<evidence type="ECO:0000313" key="4">
    <source>
        <dbReference type="Proteomes" id="UP001317259"/>
    </source>
</evidence>
<reference evidence="3 4" key="1">
    <citation type="submission" date="2022-04" db="EMBL/GenBank/DDBJ databases">
        <title>Genome draft of Actinomadura sp. ATCC 31491.</title>
        <authorList>
            <person name="Shi X."/>
            <person name="Du Y."/>
        </authorList>
    </citation>
    <scope>NUCLEOTIDE SEQUENCE [LARGE SCALE GENOMIC DNA]</scope>
    <source>
        <strain evidence="3 4">ATCC 31491</strain>
    </source>
</reference>
<evidence type="ECO:0000259" key="2">
    <source>
        <dbReference type="Pfam" id="PF18075"/>
    </source>
</evidence>
<dbReference type="EMBL" id="JAKRKC020000001">
    <property type="protein sequence ID" value="MCK2214006.1"/>
    <property type="molecule type" value="Genomic_DNA"/>
</dbReference>
<feature type="domain" description="FtsX extracellular" evidence="2">
    <location>
        <begin position="159"/>
        <end position="264"/>
    </location>
</feature>
<organism evidence="3 4">
    <name type="scientific">Actinomadura luzonensis</name>
    <dbReference type="NCBI Taxonomy" id="2805427"/>
    <lineage>
        <taxon>Bacteria</taxon>
        <taxon>Bacillati</taxon>
        <taxon>Actinomycetota</taxon>
        <taxon>Actinomycetes</taxon>
        <taxon>Streptosporangiales</taxon>
        <taxon>Thermomonosporaceae</taxon>
        <taxon>Actinomadura</taxon>
    </lineage>
</organism>
<feature type="domain" description="FtsX extracellular" evidence="2">
    <location>
        <begin position="39"/>
        <end position="138"/>
    </location>
</feature>
<keyword evidence="1" id="KW-0732">Signal</keyword>
<feature type="chain" id="PRO_5047214370" evidence="1">
    <location>
        <begin position="24"/>
        <end position="304"/>
    </location>
</feature>
<comment type="caution">
    <text evidence="3">The sequence shown here is derived from an EMBL/GenBank/DDBJ whole genome shotgun (WGS) entry which is preliminary data.</text>
</comment>
<dbReference type="Pfam" id="PF18075">
    <property type="entry name" value="FtsX_ECD"/>
    <property type="match status" value="2"/>
</dbReference>
<feature type="signal peptide" evidence="1">
    <location>
        <begin position="1"/>
        <end position="23"/>
    </location>
</feature>
<sequence length="304" mass="32524">MRSWSRRGSAAALALAISASPVAPLSTSAAAAAGGEQGEISVFLCTPSTYGCHRRAATGKQRQAVRTLLEGMPELDEVRFVSRAAMYAGFRADFAANGPLLKRYRAKDLPEAFVLRVKPGVDRDGVTRAVTGRPGVAWVSDQADAERDPLSWNSDWDASVFLCTAGSAAGPCRHDRGPANKKPATARERQAIAAALAKDPAVLSYVFEDQKTAYQNFKEIFADNQPLIASTQVSDMPESYRLILRPEADWNTVTARSARLPGVSSASNTRCRETLGKLDTKYGLLAYQLPESQAVATACAPGTG</sequence>
<protein>
    <submittedName>
        <fullName evidence="3">Permease-like cell division protein FtsX</fullName>
    </submittedName>
</protein>
<name>A0ABT0FQ11_9ACTN</name>
<evidence type="ECO:0000313" key="3">
    <source>
        <dbReference type="EMBL" id="MCK2214006.1"/>
    </source>
</evidence>
<dbReference type="Proteomes" id="UP001317259">
    <property type="component" value="Unassembled WGS sequence"/>
</dbReference>
<dbReference type="RefSeq" id="WP_242373342.1">
    <property type="nucleotide sequence ID" value="NZ_JAKRKC020000001.1"/>
</dbReference>
<keyword evidence="4" id="KW-1185">Reference proteome</keyword>
<evidence type="ECO:0000256" key="1">
    <source>
        <dbReference type="SAM" id="SignalP"/>
    </source>
</evidence>
<accession>A0ABT0FQ11</accession>
<gene>
    <name evidence="3" type="ORF">MF672_009410</name>
</gene>